<name>A0A654TTH9_MYCTX</name>
<protein>
    <submittedName>
        <fullName evidence="2">Uncharacterized protein</fullName>
    </submittedName>
</protein>
<evidence type="ECO:0000313" key="2">
    <source>
        <dbReference type="EMBL" id="CFE78826.1"/>
    </source>
</evidence>
<gene>
    <name evidence="2" type="ORF">ERS007688_04136</name>
</gene>
<feature type="compositionally biased region" description="Basic and acidic residues" evidence="1">
    <location>
        <begin position="78"/>
        <end position="87"/>
    </location>
</feature>
<feature type="compositionally biased region" description="Low complexity" evidence="1">
    <location>
        <begin position="90"/>
        <end position="101"/>
    </location>
</feature>
<organism evidence="2 3">
    <name type="scientific">Mycobacterium tuberculosis</name>
    <dbReference type="NCBI Taxonomy" id="1773"/>
    <lineage>
        <taxon>Bacteria</taxon>
        <taxon>Bacillati</taxon>
        <taxon>Actinomycetota</taxon>
        <taxon>Actinomycetes</taxon>
        <taxon>Mycobacteriales</taxon>
        <taxon>Mycobacteriaceae</taxon>
        <taxon>Mycobacterium</taxon>
        <taxon>Mycobacterium tuberculosis complex</taxon>
    </lineage>
</organism>
<evidence type="ECO:0000256" key="1">
    <source>
        <dbReference type="SAM" id="MobiDB-lite"/>
    </source>
</evidence>
<dbReference type="AlphaFoldDB" id="A0A654TTH9"/>
<reference evidence="2 3" key="1">
    <citation type="submission" date="2015-03" db="EMBL/GenBank/DDBJ databases">
        <authorList>
            <consortium name="Pathogen Informatics"/>
        </authorList>
    </citation>
    <scope>NUCLEOTIDE SEQUENCE [LARGE SCALE GENOMIC DNA]</scope>
    <source>
        <strain evidence="2 3">H09601792</strain>
    </source>
</reference>
<dbReference type="Proteomes" id="UP000046947">
    <property type="component" value="Unassembled WGS sequence"/>
</dbReference>
<dbReference type="EMBL" id="CFOH01001098">
    <property type="protein sequence ID" value="CFE78826.1"/>
    <property type="molecule type" value="Genomic_DNA"/>
</dbReference>
<sequence length="101" mass="11446">MHAEELFLLHEIHLVQRLPKQGGNGVVQIGQVQRAFFGRREIVADRGHEIRRGDRFRTEQRAQPREVKLRRLIADHVGQHAGARDDGDGPDACADARVVTH</sequence>
<proteinExistence type="predicted"/>
<feature type="region of interest" description="Disordered" evidence="1">
    <location>
        <begin position="78"/>
        <end position="101"/>
    </location>
</feature>
<evidence type="ECO:0000313" key="3">
    <source>
        <dbReference type="Proteomes" id="UP000046947"/>
    </source>
</evidence>
<accession>A0A654TTH9</accession>